<protein>
    <submittedName>
        <fullName evidence="1">Uncharacterized protein</fullName>
    </submittedName>
</protein>
<dbReference type="Proteomes" id="UP000632339">
    <property type="component" value="Unassembled WGS sequence"/>
</dbReference>
<keyword evidence="2" id="KW-1185">Reference proteome</keyword>
<sequence>MVTKADKARVNQPKMTAKNDELVKNLNKWREGSSETANGAIVLF</sequence>
<proteinExistence type="predicted"/>
<dbReference type="EMBL" id="BMLI01000003">
    <property type="protein sequence ID" value="GGN09030.1"/>
    <property type="molecule type" value="Genomic_DNA"/>
</dbReference>
<accession>A0ABQ2IIC3</accession>
<organism evidence="1 2">
    <name type="scientific">Dyadobacter beijingensis</name>
    <dbReference type="NCBI Taxonomy" id="365489"/>
    <lineage>
        <taxon>Bacteria</taxon>
        <taxon>Pseudomonadati</taxon>
        <taxon>Bacteroidota</taxon>
        <taxon>Cytophagia</taxon>
        <taxon>Cytophagales</taxon>
        <taxon>Spirosomataceae</taxon>
        <taxon>Dyadobacter</taxon>
    </lineage>
</organism>
<reference evidence="2" key="1">
    <citation type="journal article" date="2019" name="Int. J. Syst. Evol. Microbiol.">
        <title>The Global Catalogue of Microorganisms (GCM) 10K type strain sequencing project: providing services to taxonomists for standard genome sequencing and annotation.</title>
        <authorList>
            <consortium name="The Broad Institute Genomics Platform"/>
            <consortium name="The Broad Institute Genome Sequencing Center for Infectious Disease"/>
            <person name="Wu L."/>
            <person name="Ma J."/>
        </authorList>
    </citation>
    <scope>NUCLEOTIDE SEQUENCE [LARGE SCALE GENOMIC DNA]</scope>
    <source>
        <strain evidence="2">CGMCC 1.6375</strain>
    </source>
</reference>
<gene>
    <name evidence="1" type="ORF">GCM10010967_51080</name>
</gene>
<evidence type="ECO:0000313" key="1">
    <source>
        <dbReference type="EMBL" id="GGN09030.1"/>
    </source>
</evidence>
<comment type="caution">
    <text evidence="1">The sequence shown here is derived from an EMBL/GenBank/DDBJ whole genome shotgun (WGS) entry which is preliminary data.</text>
</comment>
<name>A0ABQ2IIC3_9BACT</name>
<evidence type="ECO:0000313" key="2">
    <source>
        <dbReference type="Proteomes" id="UP000632339"/>
    </source>
</evidence>